<dbReference type="GO" id="GO:0080120">
    <property type="term" value="P:CAAX-box protein maturation"/>
    <property type="evidence" value="ECO:0007669"/>
    <property type="project" value="UniProtKB-ARBA"/>
</dbReference>
<dbReference type="EMBL" id="JXBZ01000015">
    <property type="protein sequence ID" value="KJY48113.1"/>
    <property type="molecule type" value="Genomic_DNA"/>
</dbReference>
<dbReference type="PANTHER" id="PTHR36435">
    <property type="entry name" value="SLR1288 PROTEIN"/>
    <property type="match status" value="1"/>
</dbReference>
<evidence type="ECO:0000256" key="2">
    <source>
        <dbReference type="SAM" id="Phobius"/>
    </source>
</evidence>
<dbReference type="InterPro" id="IPR052710">
    <property type="entry name" value="CAAX_protease"/>
</dbReference>
<feature type="transmembrane region" description="Helical" evidence="2">
    <location>
        <begin position="12"/>
        <end position="41"/>
    </location>
</feature>
<keyword evidence="2" id="KW-1133">Transmembrane helix</keyword>
<comment type="caution">
    <text evidence="4">The sequence shown here is derived from an EMBL/GenBank/DDBJ whole genome shotgun (WGS) entry which is preliminary data.</text>
</comment>
<protein>
    <recommendedName>
        <fullName evidence="3">CAAX prenyl protease 2/Lysostaphin resistance protein A-like domain-containing protein</fullName>
    </recommendedName>
</protein>
<dbReference type="AlphaFoldDB" id="A0A0F4KPY8"/>
<feature type="transmembrane region" description="Helical" evidence="2">
    <location>
        <begin position="179"/>
        <end position="197"/>
    </location>
</feature>
<dbReference type="PATRIC" id="fig|1218508.4.peg.1677"/>
<dbReference type="RefSeq" id="WP_052696356.1">
    <property type="nucleotide sequence ID" value="NZ_JBHTHW010000006.1"/>
</dbReference>
<evidence type="ECO:0000259" key="3">
    <source>
        <dbReference type="Pfam" id="PF02517"/>
    </source>
</evidence>
<dbReference type="Proteomes" id="UP000033695">
    <property type="component" value="Unassembled WGS sequence"/>
</dbReference>
<accession>A0A0F4KPY8</accession>
<dbReference type="Pfam" id="PF02517">
    <property type="entry name" value="Rce1-like"/>
    <property type="match status" value="1"/>
</dbReference>
<feature type="transmembrane region" description="Helical" evidence="2">
    <location>
        <begin position="124"/>
        <end position="144"/>
    </location>
</feature>
<dbReference type="GO" id="GO:0004175">
    <property type="term" value="F:endopeptidase activity"/>
    <property type="evidence" value="ECO:0007669"/>
    <property type="project" value="UniProtKB-ARBA"/>
</dbReference>
<dbReference type="InterPro" id="IPR003675">
    <property type="entry name" value="Rce1/LyrA-like_dom"/>
</dbReference>
<evidence type="ECO:0000256" key="1">
    <source>
        <dbReference type="ARBA" id="ARBA00009067"/>
    </source>
</evidence>
<proteinExistence type="inferred from homology"/>
<feature type="transmembrane region" description="Helical" evidence="2">
    <location>
        <begin position="47"/>
        <end position="67"/>
    </location>
</feature>
<dbReference type="OrthoDB" id="8607342at2"/>
<dbReference type="STRING" id="1218508.JG29_16310"/>
<keyword evidence="2" id="KW-0812">Transmembrane</keyword>
<dbReference type="HOGENOM" id="CLU_079560_3_1_9"/>
<sequence length="226" mass="26390">MNKKYRLINYTCKILLLLMFYIVQQFPAVMIEITVLLGNIYNKAWPIYIPFILTAIIVLSFMITIYYKTQRITEKKIINLKSISYITVACIFCIALNLILLILMRNDICPNHNVRIQQNILKNVPVIYLIYSLLIVPATEEIFFRGYFINWLFSKNQKLGVVISSLVFGLLHVSQDFIYFLSKFLLGLILGIIYIRCQNIKANVFVHFFNNILAFLLPLVLVYLGE</sequence>
<comment type="similarity">
    <text evidence="1">Belongs to the UPF0177 family.</text>
</comment>
<feature type="transmembrane region" description="Helical" evidence="2">
    <location>
        <begin position="204"/>
        <end position="224"/>
    </location>
</feature>
<keyword evidence="5" id="KW-1185">Reference proteome</keyword>
<name>A0A0F4KPY8_9LACO</name>
<feature type="transmembrane region" description="Helical" evidence="2">
    <location>
        <begin position="156"/>
        <end position="173"/>
    </location>
</feature>
<evidence type="ECO:0000313" key="4">
    <source>
        <dbReference type="EMBL" id="KJY48113.1"/>
    </source>
</evidence>
<organism evidence="4 5">
    <name type="scientific">Bombilactobacillus mellis</name>
    <dbReference type="NCBI Taxonomy" id="1218508"/>
    <lineage>
        <taxon>Bacteria</taxon>
        <taxon>Bacillati</taxon>
        <taxon>Bacillota</taxon>
        <taxon>Bacilli</taxon>
        <taxon>Lactobacillales</taxon>
        <taxon>Lactobacillaceae</taxon>
        <taxon>Bombilactobacillus</taxon>
    </lineage>
</organism>
<evidence type="ECO:0000313" key="5">
    <source>
        <dbReference type="Proteomes" id="UP000033695"/>
    </source>
</evidence>
<gene>
    <name evidence="4" type="ORF">JG29_16310</name>
</gene>
<feature type="transmembrane region" description="Helical" evidence="2">
    <location>
        <begin position="83"/>
        <end position="104"/>
    </location>
</feature>
<keyword evidence="2" id="KW-0472">Membrane</keyword>
<feature type="domain" description="CAAX prenyl protease 2/Lysostaphin resistance protein A-like" evidence="3">
    <location>
        <begin position="125"/>
        <end position="213"/>
    </location>
</feature>
<dbReference type="PANTHER" id="PTHR36435:SF1">
    <property type="entry name" value="CAAX AMINO TERMINAL PROTEASE FAMILY PROTEIN"/>
    <property type="match status" value="1"/>
</dbReference>
<reference evidence="4 5" key="1">
    <citation type="submission" date="2014-12" db="EMBL/GenBank/DDBJ databases">
        <title>Comparative genomics of the lactic acid bacteria isolated from the honey bee gut.</title>
        <authorList>
            <person name="Ellegaard K.M."/>
            <person name="Tamarit D."/>
            <person name="Javelind E."/>
            <person name="Olofsson T."/>
            <person name="Andersson S.G."/>
            <person name="Vasquez A."/>
        </authorList>
    </citation>
    <scope>NUCLEOTIDE SEQUENCE [LARGE SCALE GENOMIC DNA]</scope>
    <source>
        <strain evidence="4 5">Hon2</strain>
    </source>
</reference>